<dbReference type="AlphaFoldDB" id="A0A4R6FPV0"/>
<gene>
    <name evidence="2" type="ORF">EV664_10410</name>
</gene>
<dbReference type="EMBL" id="SNWD01000004">
    <property type="protein sequence ID" value="TDN83527.1"/>
    <property type="molecule type" value="Genomic_DNA"/>
</dbReference>
<feature type="domain" description="Transcriptional regulator-like" evidence="1">
    <location>
        <begin position="8"/>
        <end position="59"/>
    </location>
</feature>
<dbReference type="Pfam" id="PF20109">
    <property type="entry name" value="Trans_reg_dom"/>
    <property type="match status" value="1"/>
</dbReference>
<organism evidence="2 3">
    <name type="scientific">Stakelama pacifica</name>
    <dbReference type="NCBI Taxonomy" id="517720"/>
    <lineage>
        <taxon>Bacteria</taxon>
        <taxon>Pseudomonadati</taxon>
        <taxon>Pseudomonadota</taxon>
        <taxon>Alphaproteobacteria</taxon>
        <taxon>Sphingomonadales</taxon>
        <taxon>Sphingomonadaceae</taxon>
        <taxon>Stakelama</taxon>
    </lineage>
</organism>
<dbReference type="RefSeq" id="WP_133495094.1">
    <property type="nucleotide sequence ID" value="NZ_BMLU01000004.1"/>
</dbReference>
<sequence>MPGYNRLRLPAEYQALTALDARGFAWEWLRRNPDFRDIWRSGNPSAPRARTGTQAVMRRSARRILNISKHPLAGRWSHWGLTFRVRSRHAGSRRAADRLESGS</sequence>
<dbReference type="OrthoDB" id="9800831at2"/>
<proteinExistence type="predicted"/>
<protein>
    <recommendedName>
        <fullName evidence="1">Transcriptional regulator-like domain-containing protein</fullName>
    </recommendedName>
</protein>
<evidence type="ECO:0000259" key="1">
    <source>
        <dbReference type="Pfam" id="PF20109"/>
    </source>
</evidence>
<reference evidence="2 3" key="1">
    <citation type="submission" date="2019-03" db="EMBL/GenBank/DDBJ databases">
        <title>Genomic Encyclopedia of Type Strains, Phase IV (KMG-IV): sequencing the most valuable type-strain genomes for metagenomic binning, comparative biology and taxonomic classification.</title>
        <authorList>
            <person name="Goeker M."/>
        </authorList>
    </citation>
    <scope>NUCLEOTIDE SEQUENCE [LARGE SCALE GENOMIC DNA]</scope>
    <source>
        <strain evidence="2 3">DSM 25059</strain>
    </source>
</reference>
<evidence type="ECO:0000313" key="2">
    <source>
        <dbReference type="EMBL" id="TDN83527.1"/>
    </source>
</evidence>
<dbReference type="Proteomes" id="UP000295493">
    <property type="component" value="Unassembled WGS sequence"/>
</dbReference>
<comment type="caution">
    <text evidence="2">The sequence shown here is derived from an EMBL/GenBank/DDBJ whole genome shotgun (WGS) entry which is preliminary data.</text>
</comment>
<dbReference type="InterPro" id="IPR045465">
    <property type="entry name" value="Trans_reg_dom"/>
</dbReference>
<keyword evidence="3" id="KW-1185">Reference proteome</keyword>
<accession>A0A4R6FPV0</accession>
<name>A0A4R6FPV0_9SPHN</name>
<evidence type="ECO:0000313" key="3">
    <source>
        <dbReference type="Proteomes" id="UP000295493"/>
    </source>
</evidence>